<dbReference type="PRINTS" id="PR00368">
    <property type="entry name" value="FADPNR"/>
</dbReference>
<evidence type="ECO:0000313" key="7">
    <source>
        <dbReference type="EMBL" id="MFC3127215.1"/>
    </source>
</evidence>
<protein>
    <submittedName>
        <fullName evidence="7">NAD(P)/FAD-dependent oxidoreductase</fullName>
        <ecNumber evidence="7">1.6.5.-</ecNumber>
    </submittedName>
</protein>
<dbReference type="PANTHER" id="PTHR42913">
    <property type="entry name" value="APOPTOSIS-INDUCING FACTOR 1"/>
    <property type="match status" value="1"/>
</dbReference>
<name>A0ABV7G3Y1_9PROT</name>
<evidence type="ECO:0000256" key="1">
    <source>
        <dbReference type="ARBA" id="ARBA00001974"/>
    </source>
</evidence>
<keyword evidence="3" id="KW-0285">Flavoprotein</keyword>
<evidence type="ECO:0000256" key="4">
    <source>
        <dbReference type="ARBA" id="ARBA00022827"/>
    </source>
</evidence>
<reference evidence="8" key="1">
    <citation type="journal article" date="2019" name="Int. J. Syst. Evol. Microbiol.">
        <title>The Global Catalogue of Microorganisms (GCM) 10K type strain sequencing project: providing services to taxonomists for standard genome sequencing and annotation.</title>
        <authorList>
            <consortium name="The Broad Institute Genomics Platform"/>
            <consortium name="The Broad Institute Genome Sequencing Center for Infectious Disease"/>
            <person name="Wu L."/>
            <person name="Ma J."/>
        </authorList>
    </citation>
    <scope>NUCLEOTIDE SEQUENCE [LARGE SCALE GENOMIC DNA]</scope>
    <source>
        <strain evidence="8">KCTC 52094</strain>
    </source>
</reference>
<dbReference type="PANTHER" id="PTHR42913:SF3">
    <property type="entry name" value="64 KDA MITOCHONDRIAL NADH DEHYDROGENASE (EUROFUNG)"/>
    <property type="match status" value="1"/>
</dbReference>
<evidence type="ECO:0000313" key="8">
    <source>
        <dbReference type="Proteomes" id="UP001595593"/>
    </source>
</evidence>
<dbReference type="InterPro" id="IPR036188">
    <property type="entry name" value="FAD/NAD-bd_sf"/>
</dbReference>
<comment type="cofactor">
    <cofactor evidence="1">
        <name>FAD</name>
        <dbReference type="ChEBI" id="CHEBI:57692"/>
    </cofactor>
</comment>
<evidence type="ECO:0000256" key="2">
    <source>
        <dbReference type="ARBA" id="ARBA00005272"/>
    </source>
</evidence>
<dbReference type="Gene3D" id="3.50.50.100">
    <property type="match status" value="1"/>
</dbReference>
<dbReference type="SUPFAM" id="SSF51905">
    <property type="entry name" value="FAD/NAD(P)-binding domain"/>
    <property type="match status" value="1"/>
</dbReference>
<keyword evidence="4" id="KW-0274">FAD</keyword>
<dbReference type="GO" id="GO:0016491">
    <property type="term" value="F:oxidoreductase activity"/>
    <property type="evidence" value="ECO:0007669"/>
    <property type="project" value="UniProtKB-KW"/>
</dbReference>
<dbReference type="EMBL" id="JBHRTN010000020">
    <property type="protein sequence ID" value="MFC3127215.1"/>
    <property type="molecule type" value="Genomic_DNA"/>
</dbReference>
<evidence type="ECO:0000256" key="3">
    <source>
        <dbReference type="ARBA" id="ARBA00022630"/>
    </source>
</evidence>
<comment type="caution">
    <text evidence="7">The sequence shown here is derived from an EMBL/GenBank/DDBJ whole genome shotgun (WGS) entry which is preliminary data.</text>
</comment>
<dbReference type="InterPro" id="IPR051169">
    <property type="entry name" value="NADH-Q_oxidoreductase"/>
</dbReference>
<sequence>MSKTIVIIGAGFAGTMSALSAAKLRAECGSDDEIDILLVAPEPVLSIRPRLYEADPLQMSAPLKALFDVTNVRFVSGFVRRIDTKRSTITVDLPSGEQDTLLYDRLVLAAGSRVVSPPISGLDEHAFSVDQRDEADELWQHVHSLADRPRSAERDTVVVAGGGFTGIETAAEMPARLRSVLGEKADIRVIIVERASDIGPDLGPGPRPVIEEALRSLGIELILGRSIVSVDAGGVTLDDGARIASSTVVWTGGLRASPLTEQIDAPRDALGRLVVDADLRVPGHPAIFATGDAACAMTDGLGHQTLMCCQHAMPLGRFSGHNAAADLLHRPALPYSQERYVTCLDLGPWGAVFCEGWDRKVTLSGSAAKPVKQQINSTFIYPPKADRETALAAGRPGITADV</sequence>
<dbReference type="EC" id="1.6.5.-" evidence="7"/>
<dbReference type="Pfam" id="PF07992">
    <property type="entry name" value="Pyr_redox_2"/>
    <property type="match status" value="1"/>
</dbReference>
<keyword evidence="8" id="KW-1185">Reference proteome</keyword>
<evidence type="ECO:0000259" key="6">
    <source>
        <dbReference type="Pfam" id="PF07992"/>
    </source>
</evidence>
<organism evidence="7 8">
    <name type="scientific">Teichococcus globiformis</name>
    <dbReference type="NCBI Taxonomy" id="2307229"/>
    <lineage>
        <taxon>Bacteria</taxon>
        <taxon>Pseudomonadati</taxon>
        <taxon>Pseudomonadota</taxon>
        <taxon>Alphaproteobacteria</taxon>
        <taxon>Acetobacterales</taxon>
        <taxon>Roseomonadaceae</taxon>
        <taxon>Roseomonas</taxon>
    </lineage>
</organism>
<comment type="similarity">
    <text evidence="2">Belongs to the NADH dehydrogenase family.</text>
</comment>
<dbReference type="Proteomes" id="UP001595593">
    <property type="component" value="Unassembled WGS sequence"/>
</dbReference>
<dbReference type="RefSeq" id="WP_379599071.1">
    <property type="nucleotide sequence ID" value="NZ_JBHRTN010000020.1"/>
</dbReference>
<accession>A0ABV7G3Y1</accession>
<proteinExistence type="inferred from homology"/>
<feature type="domain" description="FAD/NAD(P)-binding" evidence="6">
    <location>
        <begin position="4"/>
        <end position="313"/>
    </location>
</feature>
<evidence type="ECO:0000256" key="5">
    <source>
        <dbReference type="ARBA" id="ARBA00023002"/>
    </source>
</evidence>
<keyword evidence="5 7" id="KW-0560">Oxidoreductase</keyword>
<gene>
    <name evidence="7" type="ORF">ACFOD4_19275</name>
</gene>
<dbReference type="PRINTS" id="PR00411">
    <property type="entry name" value="PNDRDTASEI"/>
</dbReference>
<dbReference type="InterPro" id="IPR023753">
    <property type="entry name" value="FAD/NAD-binding_dom"/>
</dbReference>